<gene>
    <name evidence="7" type="ORF">UN64_13285</name>
</gene>
<name>A0A1V3G9Q4_9BACL</name>
<reference evidence="7 8" key="1">
    <citation type="submission" date="2016-11" db="EMBL/GenBank/DDBJ databases">
        <authorList>
            <person name="Jaros S."/>
            <person name="Januszkiewicz K."/>
            <person name="Wedrychowicz H."/>
        </authorList>
    </citation>
    <scope>NUCLEOTIDE SEQUENCE [LARGE SCALE GENOMIC DNA]</scope>
    <source>
        <strain evidence="7 8">Con a/3</strain>
    </source>
</reference>
<comment type="subcellular location">
    <subcellularLocation>
        <location evidence="1">Endomembrane system</location>
        <topology evidence="1">Multi-pass membrane protein</topology>
    </subcellularLocation>
</comment>
<dbReference type="RefSeq" id="WP_171978900.1">
    <property type="nucleotide sequence ID" value="NZ_MQMF01000002.1"/>
</dbReference>
<evidence type="ECO:0000256" key="4">
    <source>
        <dbReference type="ARBA" id="ARBA00023136"/>
    </source>
</evidence>
<sequence>MKQNTIGNYFNKMKEKANAVLESSTQTGELVTKAEDKTAQSDKQGLKDLGAQVKALVRLVRSYKKGDYRNVSTKSMVLIVAGLLYFVSPIDAVPDFLIGAGLLDDATVLAFLFKTLSGEISAFQTWEETEEIEEETYVKPAP</sequence>
<dbReference type="AlphaFoldDB" id="A0A1V3G9Q4"/>
<dbReference type="Proteomes" id="UP000188597">
    <property type="component" value="Unassembled WGS sequence"/>
</dbReference>
<dbReference type="InterPro" id="IPR010652">
    <property type="entry name" value="DUF1232"/>
</dbReference>
<dbReference type="EMBL" id="MQMF01000002">
    <property type="protein sequence ID" value="OOE13007.1"/>
    <property type="molecule type" value="Genomic_DNA"/>
</dbReference>
<evidence type="ECO:0000256" key="2">
    <source>
        <dbReference type="ARBA" id="ARBA00022692"/>
    </source>
</evidence>
<evidence type="ECO:0000313" key="8">
    <source>
        <dbReference type="Proteomes" id="UP000188597"/>
    </source>
</evidence>
<evidence type="ECO:0000256" key="1">
    <source>
        <dbReference type="ARBA" id="ARBA00004127"/>
    </source>
</evidence>
<organism evidence="7 8">
    <name type="scientific">Fictibacillus arsenicus</name>
    <dbReference type="NCBI Taxonomy" id="255247"/>
    <lineage>
        <taxon>Bacteria</taxon>
        <taxon>Bacillati</taxon>
        <taxon>Bacillota</taxon>
        <taxon>Bacilli</taxon>
        <taxon>Bacillales</taxon>
        <taxon>Fictibacillaceae</taxon>
        <taxon>Fictibacillus</taxon>
    </lineage>
</organism>
<comment type="caution">
    <text evidence="7">The sequence shown here is derived from an EMBL/GenBank/DDBJ whole genome shotgun (WGS) entry which is preliminary data.</text>
</comment>
<evidence type="ECO:0000259" key="6">
    <source>
        <dbReference type="Pfam" id="PF06803"/>
    </source>
</evidence>
<dbReference type="GO" id="GO:0012505">
    <property type="term" value="C:endomembrane system"/>
    <property type="evidence" value="ECO:0007669"/>
    <property type="project" value="UniProtKB-SubCell"/>
</dbReference>
<proteinExistence type="predicted"/>
<evidence type="ECO:0000256" key="5">
    <source>
        <dbReference type="SAM" id="Phobius"/>
    </source>
</evidence>
<dbReference type="Pfam" id="PF06803">
    <property type="entry name" value="DUF1232"/>
    <property type="match status" value="1"/>
</dbReference>
<keyword evidence="4 5" id="KW-0472">Membrane</keyword>
<evidence type="ECO:0000313" key="7">
    <source>
        <dbReference type="EMBL" id="OOE13007.1"/>
    </source>
</evidence>
<evidence type="ECO:0000256" key="3">
    <source>
        <dbReference type="ARBA" id="ARBA00022989"/>
    </source>
</evidence>
<keyword evidence="2 5" id="KW-0812">Transmembrane</keyword>
<accession>A0A1V3G9Q4</accession>
<feature type="domain" description="DUF1232" evidence="6">
    <location>
        <begin position="77"/>
        <end position="111"/>
    </location>
</feature>
<feature type="transmembrane region" description="Helical" evidence="5">
    <location>
        <begin position="71"/>
        <end position="90"/>
    </location>
</feature>
<keyword evidence="3 5" id="KW-1133">Transmembrane helix</keyword>
<protein>
    <recommendedName>
        <fullName evidence="6">DUF1232 domain-containing protein</fullName>
    </recommendedName>
</protein>